<comment type="caution">
    <text evidence="2">The sequence shown here is derived from an EMBL/GenBank/DDBJ whole genome shotgun (WGS) entry which is preliminary data.</text>
</comment>
<evidence type="ECO:0000313" key="2">
    <source>
        <dbReference type="EMBL" id="KAL1400522.1"/>
    </source>
</evidence>
<feature type="compositionally biased region" description="Acidic residues" evidence="1">
    <location>
        <begin position="205"/>
        <end position="215"/>
    </location>
</feature>
<dbReference type="PANTHER" id="PTHR19446">
    <property type="entry name" value="REVERSE TRANSCRIPTASES"/>
    <property type="match status" value="1"/>
</dbReference>
<accession>A0ABD1DNN1</accession>
<sequence>MARSSEEIKEILINFRNGTAPGPDGINIELLKNAPPEYLDELHNLLQEAWENNKLPPDLQETVQVPIPKKRAPKEVNDFRRITLCNVIYKILTMYMLKKVDEIAQELPSYQAAFLANRCAEDHIFTARRVMEEYWNQDKELASLGKTRRDFEHLLGNKQDLKKEVDRACLVPEQSDSEVSSASESNQSVSEESGHLNQSVRADSSEVEQSDNEEGILERGETGESDQSETDDSGEVNHSDESDSEGL</sequence>
<reference evidence="2 3" key="1">
    <citation type="submission" date="2024-05" db="EMBL/GenBank/DDBJ databases">
        <title>Culex pipiens pipiens assembly and annotation.</title>
        <authorList>
            <person name="Alout H."/>
            <person name="Durand T."/>
        </authorList>
    </citation>
    <scope>NUCLEOTIDE SEQUENCE [LARGE SCALE GENOMIC DNA]</scope>
    <source>
        <strain evidence="2">HA-2024</strain>
        <tissue evidence="2">Whole body</tissue>
    </source>
</reference>
<keyword evidence="3" id="KW-1185">Reference proteome</keyword>
<dbReference type="Proteomes" id="UP001562425">
    <property type="component" value="Unassembled WGS sequence"/>
</dbReference>
<dbReference type="EMBL" id="JBEHCU010005220">
    <property type="protein sequence ID" value="KAL1400522.1"/>
    <property type="molecule type" value="Genomic_DNA"/>
</dbReference>
<protein>
    <submittedName>
        <fullName evidence="2">Uncharacterized protein</fullName>
    </submittedName>
</protein>
<dbReference type="InterPro" id="IPR043502">
    <property type="entry name" value="DNA/RNA_pol_sf"/>
</dbReference>
<feature type="region of interest" description="Disordered" evidence="1">
    <location>
        <begin position="172"/>
        <end position="247"/>
    </location>
</feature>
<dbReference type="AlphaFoldDB" id="A0ABD1DNN1"/>
<evidence type="ECO:0000256" key="1">
    <source>
        <dbReference type="SAM" id="MobiDB-lite"/>
    </source>
</evidence>
<organism evidence="2 3">
    <name type="scientific">Culex pipiens pipiens</name>
    <name type="common">Northern house mosquito</name>
    <dbReference type="NCBI Taxonomy" id="38569"/>
    <lineage>
        <taxon>Eukaryota</taxon>
        <taxon>Metazoa</taxon>
        <taxon>Ecdysozoa</taxon>
        <taxon>Arthropoda</taxon>
        <taxon>Hexapoda</taxon>
        <taxon>Insecta</taxon>
        <taxon>Pterygota</taxon>
        <taxon>Neoptera</taxon>
        <taxon>Endopterygota</taxon>
        <taxon>Diptera</taxon>
        <taxon>Nematocera</taxon>
        <taxon>Culicoidea</taxon>
        <taxon>Culicidae</taxon>
        <taxon>Culicinae</taxon>
        <taxon>Culicini</taxon>
        <taxon>Culex</taxon>
        <taxon>Culex</taxon>
    </lineage>
</organism>
<proteinExistence type="predicted"/>
<dbReference type="GO" id="GO:0071897">
    <property type="term" value="P:DNA biosynthetic process"/>
    <property type="evidence" value="ECO:0007669"/>
    <property type="project" value="UniProtKB-ARBA"/>
</dbReference>
<name>A0ABD1DNN1_CULPP</name>
<feature type="compositionally biased region" description="Acidic residues" evidence="1">
    <location>
        <begin position="223"/>
        <end position="234"/>
    </location>
</feature>
<feature type="compositionally biased region" description="Low complexity" evidence="1">
    <location>
        <begin position="173"/>
        <end position="191"/>
    </location>
</feature>
<evidence type="ECO:0000313" key="3">
    <source>
        <dbReference type="Proteomes" id="UP001562425"/>
    </source>
</evidence>
<dbReference type="SUPFAM" id="SSF56672">
    <property type="entry name" value="DNA/RNA polymerases"/>
    <property type="match status" value="1"/>
</dbReference>
<gene>
    <name evidence="2" type="ORF">pipiens_007363</name>
</gene>